<evidence type="ECO:0000313" key="10">
    <source>
        <dbReference type="Proteomes" id="UP000013523"/>
    </source>
</evidence>
<dbReference type="PROSITE" id="PS51918">
    <property type="entry name" value="RADICAL_SAM"/>
    <property type="match status" value="1"/>
</dbReference>
<dbReference type="GO" id="GO:0016491">
    <property type="term" value="F:oxidoreductase activity"/>
    <property type="evidence" value="ECO:0007669"/>
    <property type="project" value="InterPro"/>
</dbReference>
<dbReference type="SFLD" id="SFLDS00029">
    <property type="entry name" value="Radical_SAM"/>
    <property type="match status" value="1"/>
</dbReference>
<reference evidence="9 10" key="1">
    <citation type="submission" date="2012-01" db="EMBL/GenBank/DDBJ databases">
        <title>Complete sequence of chromosome of Clostridium pasteurianum BC1.</title>
        <authorList>
            <consortium name="US DOE Joint Genome Institute"/>
            <person name="Lucas S."/>
            <person name="Han J."/>
            <person name="Lapidus A."/>
            <person name="Cheng J.-F."/>
            <person name="Goodwin L."/>
            <person name="Pitluck S."/>
            <person name="Peters L."/>
            <person name="Mikhailova N."/>
            <person name="Teshima H."/>
            <person name="Detter J.C."/>
            <person name="Han C."/>
            <person name="Tapia R."/>
            <person name="Land M."/>
            <person name="Hauser L."/>
            <person name="Kyrpides N."/>
            <person name="Ivanova N."/>
            <person name="Pagani I."/>
            <person name="Dunn J."/>
            <person name="Taghavi S."/>
            <person name="Francis A."/>
            <person name="van der Lelie D."/>
            <person name="Woyke T."/>
        </authorList>
    </citation>
    <scope>NUCLEOTIDE SEQUENCE [LARGE SCALE GENOMIC DNA]</scope>
    <source>
        <strain evidence="9 10">BC1</strain>
    </source>
</reference>
<dbReference type="AlphaFoldDB" id="R4K6A8"/>
<dbReference type="RefSeq" id="WP_015614342.1">
    <property type="nucleotide sequence ID" value="NC_021182.1"/>
</dbReference>
<evidence type="ECO:0000256" key="5">
    <source>
        <dbReference type="ARBA" id="ARBA00023004"/>
    </source>
</evidence>
<accession>R4K6A8</accession>
<evidence type="ECO:0000256" key="4">
    <source>
        <dbReference type="ARBA" id="ARBA00022723"/>
    </source>
</evidence>
<dbReference type="PROSITE" id="PS01305">
    <property type="entry name" value="MOAA_NIFB_PQQE"/>
    <property type="match status" value="1"/>
</dbReference>
<name>R4K6A8_CLOPA</name>
<dbReference type="CDD" id="cd01335">
    <property type="entry name" value="Radical_SAM"/>
    <property type="match status" value="1"/>
</dbReference>
<dbReference type="SFLD" id="SFLDG01386">
    <property type="entry name" value="main_SPASM_domain-containing"/>
    <property type="match status" value="1"/>
</dbReference>
<dbReference type="KEGG" id="cpas:Clopa_1010"/>
<gene>
    <name evidence="9" type="ORF">Clopa_1010</name>
</gene>
<dbReference type="InterPro" id="IPR058240">
    <property type="entry name" value="rSAM_sf"/>
</dbReference>
<dbReference type="GO" id="GO:0051539">
    <property type="term" value="F:4 iron, 4 sulfur cluster binding"/>
    <property type="evidence" value="ECO:0007669"/>
    <property type="project" value="UniProtKB-KW"/>
</dbReference>
<dbReference type="SMART" id="SM00729">
    <property type="entry name" value="Elp3"/>
    <property type="match status" value="1"/>
</dbReference>
<protein>
    <submittedName>
        <fullName evidence="9">Arylsulfatase regulator (Fe-S oxidoreductase)</fullName>
    </submittedName>
</protein>
<dbReference type="EMBL" id="CP003261">
    <property type="protein sequence ID" value="AGK96019.1"/>
    <property type="molecule type" value="Genomic_DNA"/>
</dbReference>
<dbReference type="STRING" id="86416.Clopa_1010"/>
<keyword evidence="5" id="KW-0408">Iron</keyword>
<proteinExistence type="inferred from homology"/>
<keyword evidence="2" id="KW-0004">4Fe-4S</keyword>
<dbReference type="InterPro" id="IPR006638">
    <property type="entry name" value="Elp3/MiaA/NifB-like_rSAM"/>
</dbReference>
<dbReference type="Proteomes" id="UP000013523">
    <property type="component" value="Chromosome"/>
</dbReference>
<dbReference type="GO" id="GO:0032324">
    <property type="term" value="P:molybdopterin cofactor biosynthetic process"/>
    <property type="evidence" value="ECO:0007669"/>
    <property type="project" value="UniProtKB-ARBA"/>
</dbReference>
<sequence length="521" mass="60371">MLELQESSSKIDEYISYLKKNTNQPRALAKLFKTDSSYYIYDTGTSKVISCSEFEYKTLEKIISGKIDEIVNMRNDVSDEEYFQAIENIKNAIEEEDILKAGNDFKFVSPGHLEELDEELDSRVRQIVLELTGKCNLRCGYCIYSENYNDRRNFNENDMTEDIAKKAIDYANLHGDKEEGVAITFYGGEPLIKFDLLKNCIEYAKKTIKDKELTFSLTSNLTLMTKEIAEYLASVEGLSITCSIDGPQDVHDSSRKDINGNGSFERAIRGLKYIVETLRDSAEERVTLSMVFNRPYSFEKLKEIALFFKGLDWLPEKISKNVTYPTVNNIDYDEVERIISQNGESPDYLRIWSEESYLHKLKNSEDKEFFSKTIIESPFVRIHRRPIFIKYIKDNNLNGCCVPGGRKIYVTANGDFLVCERIDGSPVIGNVYDGVDKKKVKELLVEEYANEALNDCKNCWASRLCEICYAMCFNSGKIDMKKKRYYCNFVRKHMEKSIILYHKCLEINPKELEYLNDFILR</sequence>
<evidence type="ECO:0000256" key="1">
    <source>
        <dbReference type="ARBA" id="ARBA00001966"/>
    </source>
</evidence>
<keyword evidence="6" id="KW-0411">Iron-sulfur</keyword>
<evidence type="ECO:0000259" key="8">
    <source>
        <dbReference type="PROSITE" id="PS51918"/>
    </source>
</evidence>
<dbReference type="InterPro" id="IPR007197">
    <property type="entry name" value="rSAM"/>
</dbReference>
<dbReference type="Pfam" id="PF04055">
    <property type="entry name" value="Radical_SAM"/>
    <property type="match status" value="1"/>
</dbReference>
<evidence type="ECO:0000256" key="2">
    <source>
        <dbReference type="ARBA" id="ARBA00022485"/>
    </source>
</evidence>
<dbReference type="InterPro" id="IPR013785">
    <property type="entry name" value="Aldolase_TIM"/>
</dbReference>
<comment type="similarity">
    <text evidence="7">Belongs to the radical SAM superfamily. Anaerobic sulfatase-maturating enzyme family.</text>
</comment>
<dbReference type="Gene3D" id="3.20.20.70">
    <property type="entry name" value="Aldolase class I"/>
    <property type="match status" value="1"/>
</dbReference>
<evidence type="ECO:0000256" key="7">
    <source>
        <dbReference type="ARBA" id="ARBA00023601"/>
    </source>
</evidence>
<evidence type="ECO:0000256" key="3">
    <source>
        <dbReference type="ARBA" id="ARBA00022691"/>
    </source>
</evidence>
<organism evidence="9 10">
    <name type="scientific">Clostridium pasteurianum BC1</name>
    <dbReference type="NCBI Taxonomy" id="86416"/>
    <lineage>
        <taxon>Bacteria</taxon>
        <taxon>Bacillati</taxon>
        <taxon>Bacillota</taxon>
        <taxon>Clostridia</taxon>
        <taxon>Eubacteriales</taxon>
        <taxon>Clostridiaceae</taxon>
        <taxon>Clostridium</taxon>
    </lineage>
</organism>
<evidence type="ECO:0000313" key="9">
    <source>
        <dbReference type="EMBL" id="AGK96019.1"/>
    </source>
</evidence>
<keyword evidence="10" id="KW-1185">Reference proteome</keyword>
<dbReference type="eggNOG" id="COG0641">
    <property type="taxonomic scope" value="Bacteria"/>
</dbReference>
<dbReference type="InterPro" id="IPR023867">
    <property type="entry name" value="Sulphatase_maturase_rSAM"/>
</dbReference>
<dbReference type="HOGENOM" id="CLU_009273_3_4_9"/>
<dbReference type="SUPFAM" id="SSF102114">
    <property type="entry name" value="Radical SAM enzymes"/>
    <property type="match status" value="1"/>
</dbReference>
<dbReference type="SFLD" id="SFLDG01067">
    <property type="entry name" value="SPASM/twitch_domain_containing"/>
    <property type="match status" value="1"/>
</dbReference>
<keyword evidence="4" id="KW-0479">Metal-binding</keyword>
<dbReference type="PANTHER" id="PTHR43273:SF3">
    <property type="entry name" value="ANAEROBIC SULFATASE-MATURATING ENZYME HOMOLOG ASLB-RELATED"/>
    <property type="match status" value="1"/>
</dbReference>
<dbReference type="GO" id="GO:0046872">
    <property type="term" value="F:metal ion binding"/>
    <property type="evidence" value="ECO:0007669"/>
    <property type="project" value="UniProtKB-KW"/>
</dbReference>
<dbReference type="SFLD" id="SFLDG01384">
    <property type="entry name" value="thioether_bond_formation_requi"/>
    <property type="match status" value="1"/>
</dbReference>
<keyword evidence="3" id="KW-0949">S-adenosyl-L-methionine</keyword>
<feature type="domain" description="Radical SAM core" evidence="8">
    <location>
        <begin position="120"/>
        <end position="345"/>
    </location>
</feature>
<dbReference type="PATRIC" id="fig|86416.3.peg.1004"/>
<comment type="cofactor">
    <cofactor evidence="1">
        <name>[4Fe-4S] cluster</name>
        <dbReference type="ChEBI" id="CHEBI:49883"/>
    </cofactor>
</comment>
<dbReference type="PANTHER" id="PTHR43273">
    <property type="entry name" value="ANAEROBIC SULFATASE-MATURATING ENZYME HOMOLOG ASLB-RELATED"/>
    <property type="match status" value="1"/>
</dbReference>
<evidence type="ECO:0000256" key="6">
    <source>
        <dbReference type="ARBA" id="ARBA00023014"/>
    </source>
</evidence>
<dbReference type="InterPro" id="IPR000385">
    <property type="entry name" value="MoaA_NifB_PqqE_Fe-S-bd_CS"/>
</dbReference>